<reference evidence="2" key="1">
    <citation type="submission" date="2020-02" db="EMBL/GenBank/DDBJ databases">
        <authorList>
            <person name="Meier V. D."/>
        </authorList>
    </citation>
    <scope>NUCLEOTIDE SEQUENCE</scope>
    <source>
        <strain evidence="2">AVDCRST_MAG89</strain>
    </source>
</reference>
<evidence type="ECO:0000313" key="2">
    <source>
        <dbReference type="EMBL" id="CAA9344755.1"/>
    </source>
</evidence>
<dbReference type="EMBL" id="CADCTV010000586">
    <property type="protein sequence ID" value="CAA9344755.1"/>
    <property type="molecule type" value="Genomic_DNA"/>
</dbReference>
<accession>A0A6J4LYE5</accession>
<feature type="non-terminal residue" evidence="2">
    <location>
        <position position="236"/>
    </location>
</feature>
<gene>
    <name evidence="2" type="ORF">AVDCRST_MAG89-2802</name>
</gene>
<dbReference type="PANTHER" id="PTHR45398:SF1">
    <property type="entry name" value="ENZYME, PUTATIVE (JCVI)-RELATED"/>
    <property type="match status" value="1"/>
</dbReference>
<dbReference type="Pfam" id="PF00668">
    <property type="entry name" value="Condensation"/>
    <property type="match status" value="1"/>
</dbReference>
<organism evidence="2">
    <name type="scientific">uncultured Gemmatimonadota bacterium</name>
    <dbReference type="NCBI Taxonomy" id="203437"/>
    <lineage>
        <taxon>Bacteria</taxon>
        <taxon>Pseudomonadati</taxon>
        <taxon>Gemmatimonadota</taxon>
        <taxon>environmental samples</taxon>
    </lineage>
</organism>
<protein>
    <submittedName>
        <fullName evidence="2">Siderophore biosynthesis non-ribosomal peptide synthetase modules</fullName>
    </submittedName>
</protein>
<dbReference type="Gene3D" id="3.30.559.10">
    <property type="entry name" value="Chloramphenicol acetyltransferase-like domain"/>
    <property type="match status" value="1"/>
</dbReference>
<dbReference type="PANTHER" id="PTHR45398">
    <property type="match status" value="1"/>
</dbReference>
<proteinExistence type="predicted"/>
<dbReference type="GO" id="GO:0003824">
    <property type="term" value="F:catalytic activity"/>
    <property type="evidence" value="ECO:0007669"/>
    <property type="project" value="InterPro"/>
</dbReference>
<evidence type="ECO:0000259" key="1">
    <source>
        <dbReference type="Pfam" id="PF00668"/>
    </source>
</evidence>
<dbReference type="InterPro" id="IPR001242">
    <property type="entry name" value="Condensation_dom"/>
</dbReference>
<dbReference type="FunFam" id="3.30.559.10:FF:000012">
    <property type="entry name" value="Non-ribosomal peptide synthetase"/>
    <property type="match status" value="1"/>
</dbReference>
<dbReference type="SUPFAM" id="SSF52777">
    <property type="entry name" value="CoA-dependent acyltransferases"/>
    <property type="match status" value="1"/>
</dbReference>
<feature type="domain" description="Condensation" evidence="1">
    <location>
        <begin position="40"/>
        <end position="235"/>
    </location>
</feature>
<dbReference type="AlphaFoldDB" id="A0A6J4LYE5"/>
<dbReference type="InterPro" id="IPR023213">
    <property type="entry name" value="CAT-like_dom_sf"/>
</dbReference>
<dbReference type="Gene3D" id="3.30.559.30">
    <property type="entry name" value="Nonribosomal peptide synthetase, condensation domain"/>
    <property type="match status" value="1"/>
</dbReference>
<sequence>MTLPPSVTSAERLLKLARAAKLQRSSVTAPIEPVERGGPLPLSFAQQRLWFLEQMGDLGSTYHIPTRMRLGGELDRAALRRALDAVVARHEALRTTFVEVNGEPMQRIAEESRFHLLEHDLGEHSHAAAELRRLAAEETGAPFDLEQGPLIRGRLVRLAKDDHVLLMTMHHIVSDGWSMEVLTRELGTLYDAFRRGGPDPLPPLPVQYADYAVWQRKWVDGEMLRQQAEYWTQTLT</sequence>
<name>A0A6J4LYE5_9BACT</name>